<protein>
    <recommendedName>
        <fullName evidence="7 18">ATP phosphoribosyltransferase</fullName>
        <shortName evidence="18">ATP-PRT</shortName>
        <shortName evidence="18">ATP-PRTase</shortName>
        <ecNumber evidence="6 18">2.4.2.17</ecNumber>
    </recommendedName>
</protein>
<evidence type="ECO:0000313" key="22">
    <source>
        <dbReference type="Proteomes" id="UP000060778"/>
    </source>
</evidence>
<dbReference type="RefSeq" id="WP_075050436.1">
    <property type="nucleotide sequence ID" value="NZ_CP006867.1"/>
</dbReference>
<evidence type="ECO:0000256" key="17">
    <source>
        <dbReference type="ARBA" id="ARBA00024861"/>
    </source>
</evidence>
<evidence type="ECO:0000256" key="16">
    <source>
        <dbReference type="ARBA" id="ARBA00023102"/>
    </source>
</evidence>
<evidence type="ECO:0000256" key="8">
    <source>
        <dbReference type="ARBA" id="ARBA00022490"/>
    </source>
</evidence>
<evidence type="ECO:0000256" key="3">
    <source>
        <dbReference type="ARBA" id="ARBA00004496"/>
    </source>
</evidence>
<proteinExistence type="inferred from homology"/>
<evidence type="ECO:0000256" key="1">
    <source>
        <dbReference type="ARBA" id="ARBA00000915"/>
    </source>
</evidence>
<dbReference type="NCBIfam" id="TIGR00070">
    <property type="entry name" value="hisG"/>
    <property type="match status" value="1"/>
</dbReference>
<evidence type="ECO:0000256" key="5">
    <source>
        <dbReference type="ARBA" id="ARBA00007955"/>
    </source>
</evidence>
<dbReference type="InterPro" id="IPR015867">
    <property type="entry name" value="N-reg_PII/ATP_PRibTrfase_C"/>
</dbReference>
<evidence type="ECO:0000256" key="18">
    <source>
        <dbReference type="HAMAP-Rule" id="MF_00079"/>
    </source>
</evidence>
<evidence type="ECO:0000256" key="14">
    <source>
        <dbReference type="ARBA" id="ARBA00022840"/>
    </source>
</evidence>
<evidence type="ECO:0000256" key="13">
    <source>
        <dbReference type="ARBA" id="ARBA00022741"/>
    </source>
</evidence>
<dbReference type="GO" id="GO:0000105">
    <property type="term" value="P:L-histidine biosynthetic process"/>
    <property type="evidence" value="ECO:0007669"/>
    <property type="project" value="UniProtKB-UniRule"/>
</dbReference>
<gene>
    <name evidence="18" type="primary">hisG</name>
    <name evidence="21" type="ORF">EYM_07395</name>
</gene>
<dbReference type="Pfam" id="PF08029">
    <property type="entry name" value="HisG_C"/>
    <property type="match status" value="1"/>
</dbReference>
<dbReference type="EMBL" id="CP006867">
    <property type="protein sequence ID" value="ALU12035.1"/>
    <property type="molecule type" value="Genomic_DNA"/>
</dbReference>
<keyword evidence="12 18" id="KW-0479">Metal-binding</keyword>
<keyword evidence="15 18" id="KW-0460">Magnesium</keyword>
<reference evidence="21 22" key="1">
    <citation type="submission" date="2013-11" db="EMBL/GenBank/DDBJ databases">
        <title>Comparative genomics of Ignicoccus.</title>
        <authorList>
            <person name="Podar M."/>
        </authorList>
    </citation>
    <scope>NUCLEOTIDE SEQUENCE [LARGE SCALE GENOMIC DNA]</scope>
    <source>
        <strain evidence="21 22">DSM 13165</strain>
    </source>
</reference>
<dbReference type="STRING" id="940295.EYM_07395"/>
<dbReference type="FunFam" id="3.30.70.120:FF:000002">
    <property type="entry name" value="ATP phosphoribosyltransferase"/>
    <property type="match status" value="1"/>
</dbReference>
<keyword evidence="14 18" id="KW-0067">ATP-binding</keyword>
<dbReference type="InterPro" id="IPR013115">
    <property type="entry name" value="HisG_C"/>
</dbReference>
<organism evidence="21 22">
    <name type="scientific">Ignicoccus islandicus DSM 13165</name>
    <dbReference type="NCBI Taxonomy" id="940295"/>
    <lineage>
        <taxon>Archaea</taxon>
        <taxon>Thermoproteota</taxon>
        <taxon>Thermoprotei</taxon>
        <taxon>Desulfurococcales</taxon>
        <taxon>Desulfurococcaceae</taxon>
        <taxon>Ignicoccus</taxon>
    </lineage>
</organism>
<dbReference type="NCBIfam" id="TIGR03455">
    <property type="entry name" value="HisG_C-term"/>
    <property type="match status" value="1"/>
</dbReference>
<dbReference type="SUPFAM" id="SSF53850">
    <property type="entry name" value="Periplasmic binding protein-like II"/>
    <property type="match status" value="1"/>
</dbReference>
<comment type="subcellular location">
    <subcellularLocation>
        <location evidence="3 18">Cytoplasm</location>
    </subcellularLocation>
</comment>
<dbReference type="PROSITE" id="PS01316">
    <property type="entry name" value="ATP_P_PHORIBOSYLTR"/>
    <property type="match status" value="1"/>
</dbReference>
<dbReference type="OrthoDB" id="33116at2157"/>
<comment type="activity regulation">
    <text evidence="18">Feedback inhibited by histidine.</text>
</comment>
<evidence type="ECO:0000256" key="10">
    <source>
        <dbReference type="ARBA" id="ARBA00022676"/>
    </source>
</evidence>
<keyword evidence="16 18" id="KW-0368">Histidine biosynthesis</keyword>
<dbReference type="KEGG" id="iis:EYM_07395"/>
<comment type="catalytic activity">
    <reaction evidence="1 18">
        <text>1-(5-phospho-beta-D-ribosyl)-ATP + diphosphate = 5-phospho-alpha-D-ribose 1-diphosphate + ATP</text>
        <dbReference type="Rhea" id="RHEA:18473"/>
        <dbReference type="ChEBI" id="CHEBI:30616"/>
        <dbReference type="ChEBI" id="CHEBI:33019"/>
        <dbReference type="ChEBI" id="CHEBI:58017"/>
        <dbReference type="ChEBI" id="CHEBI:73183"/>
        <dbReference type="EC" id="2.4.2.17"/>
    </reaction>
</comment>
<dbReference type="Proteomes" id="UP000060778">
    <property type="component" value="Chromosome"/>
</dbReference>
<comment type="function">
    <text evidence="17 18">Catalyzes the condensation of ATP and 5-phosphoribose 1-diphosphate to form N'-(5'-phosphoribosyl)-ATP (PR-ATP). Has a crucial role in the pathway because the rate of histidine biosynthesis seems to be controlled primarily by regulation of HisG enzymatic activity.</text>
</comment>
<dbReference type="Pfam" id="PF01634">
    <property type="entry name" value="HisG"/>
    <property type="match status" value="1"/>
</dbReference>
<sequence>MKIAVPSKGRLRDKTLELLEAAGFGTIYADPRALIIPTKYNGIDLVFVRPEDIPWIVESGAAQMGITGHDYVVEAGVEVEEVLDLGYGNSRLVLAVPNNLGIEKAEELPEGTRVATKFVNISKKFINERNLKWKIIKISGSAEIMPGLGAADAIIDISSTGTTLRLHGLKAIEVLLESSARLIVNKEFVNDDKVELVKTMIEGVLKARKKKLLMMNVPERSLKEVLSVLPSMSGPTISKVESTEPMWEVIVAIDESELNDVIMKVKSSGARDILVVNIERLIP</sequence>
<dbReference type="PANTHER" id="PTHR21403">
    <property type="entry name" value="ATP PHOSPHORIBOSYLTRANSFERASE ATP-PRTASE"/>
    <property type="match status" value="1"/>
</dbReference>
<dbReference type="Gene3D" id="3.40.190.10">
    <property type="entry name" value="Periplasmic binding protein-like II"/>
    <property type="match status" value="2"/>
</dbReference>
<evidence type="ECO:0000256" key="7">
    <source>
        <dbReference type="ARBA" id="ARBA00020998"/>
    </source>
</evidence>
<evidence type="ECO:0000256" key="6">
    <source>
        <dbReference type="ARBA" id="ARBA00011946"/>
    </source>
</evidence>
<keyword evidence="8 18" id="KW-0963">Cytoplasm</keyword>
<keyword evidence="10 18" id="KW-0328">Glycosyltransferase</keyword>
<dbReference type="SUPFAM" id="SSF54913">
    <property type="entry name" value="GlnB-like"/>
    <property type="match status" value="1"/>
</dbReference>
<name>A0A0U3EC44_9CREN</name>
<dbReference type="GO" id="GO:0005737">
    <property type="term" value="C:cytoplasm"/>
    <property type="evidence" value="ECO:0007669"/>
    <property type="project" value="UniProtKB-SubCell"/>
</dbReference>
<evidence type="ECO:0000256" key="15">
    <source>
        <dbReference type="ARBA" id="ARBA00022842"/>
    </source>
</evidence>
<dbReference type="Gene3D" id="3.30.70.120">
    <property type="match status" value="1"/>
</dbReference>
<dbReference type="InterPro" id="IPR020621">
    <property type="entry name" value="ATP-PRT_HisG_long"/>
</dbReference>
<dbReference type="HAMAP" id="MF_00079">
    <property type="entry name" value="HisG_Long"/>
    <property type="match status" value="1"/>
</dbReference>
<feature type="domain" description="ATP phosphoribosyltransferase catalytic" evidence="19">
    <location>
        <begin position="49"/>
        <end position="201"/>
    </location>
</feature>
<evidence type="ECO:0000313" key="21">
    <source>
        <dbReference type="EMBL" id="ALU12035.1"/>
    </source>
</evidence>
<evidence type="ECO:0000256" key="9">
    <source>
        <dbReference type="ARBA" id="ARBA00022605"/>
    </source>
</evidence>
<dbReference type="InterPro" id="IPR001348">
    <property type="entry name" value="ATP_PRibTrfase_HisG"/>
</dbReference>
<evidence type="ECO:0000259" key="19">
    <source>
        <dbReference type="Pfam" id="PF01634"/>
    </source>
</evidence>
<keyword evidence="22" id="KW-1185">Reference proteome</keyword>
<dbReference type="PATRIC" id="fig|940295.4.peg.1437"/>
<feature type="domain" description="Histidine biosynthesis HisG C-terminal" evidence="20">
    <location>
        <begin position="207"/>
        <end position="280"/>
    </location>
</feature>
<dbReference type="GO" id="GO:0000287">
    <property type="term" value="F:magnesium ion binding"/>
    <property type="evidence" value="ECO:0007669"/>
    <property type="project" value="UniProtKB-UniRule"/>
</dbReference>
<dbReference type="PANTHER" id="PTHR21403:SF10">
    <property type="entry name" value="ATP PHOSPHORIBOSYLTRANSFERASE"/>
    <property type="match status" value="1"/>
</dbReference>
<evidence type="ECO:0000256" key="11">
    <source>
        <dbReference type="ARBA" id="ARBA00022679"/>
    </source>
</evidence>
<evidence type="ECO:0000259" key="20">
    <source>
        <dbReference type="Pfam" id="PF08029"/>
    </source>
</evidence>
<dbReference type="InterPro" id="IPR013820">
    <property type="entry name" value="ATP_PRibTrfase_cat"/>
</dbReference>
<dbReference type="GeneID" id="30680850"/>
<dbReference type="InterPro" id="IPR018198">
    <property type="entry name" value="ATP_PRibTrfase_CS"/>
</dbReference>
<comment type="similarity">
    <text evidence="5 18">Belongs to the ATP phosphoribosyltransferase family. Long subfamily.</text>
</comment>
<comment type="cofactor">
    <cofactor evidence="2 18">
        <name>Mg(2+)</name>
        <dbReference type="ChEBI" id="CHEBI:18420"/>
    </cofactor>
</comment>
<evidence type="ECO:0000256" key="4">
    <source>
        <dbReference type="ARBA" id="ARBA00004667"/>
    </source>
</evidence>
<dbReference type="EC" id="2.4.2.17" evidence="6 18"/>
<keyword evidence="13 18" id="KW-0547">Nucleotide-binding</keyword>
<dbReference type="AlphaFoldDB" id="A0A0U3EC44"/>
<keyword evidence="11 18" id="KW-0808">Transferase</keyword>
<keyword evidence="9 18" id="KW-0028">Amino-acid biosynthesis</keyword>
<dbReference type="InterPro" id="IPR011322">
    <property type="entry name" value="N-reg_PII-like_a/b"/>
</dbReference>
<evidence type="ECO:0000256" key="2">
    <source>
        <dbReference type="ARBA" id="ARBA00001946"/>
    </source>
</evidence>
<comment type="pathway">
    <text evidence="4 18">Amino-acid biosynthesis; L-histidine biosynthesis; L-histidine from 5-phospho-alpha-D-ribose 1-diphosphate: step 1/9.</text>
</comment>
<dbReference type="GO" id="GO:0003879">
    <property type="term" value="F:ATP phosphoribosyltransferase activity"/>
    <property type="evidence" value="ECO:0007669"/>
    <property type="project" value="UniProtKB-UniRule"/>
</dbReference>
<dbReference type="UniPathway" id="UPA00031">
    <property type="reaction ID" value="UER00006"/>
</dbReference>
<accession>A0A0U3EC44</accession>
<evidence type="ECO:0000256" key="12">
    <source>
        <dbReference type="ARBA" id="ARBA00022723"/>
    </source>
</evidence>
<dbReference type="GO" id="GO:0005524">
    <property type="term" value="F:ATP binding"/>
    <property type="evidence" value="ECO:0007669"/>
    <property type="project" value="UniProtKB-KW"/>
</dbReference>